<feature type="transmembrane region" description="Helical" evidence="1">
    <location>
        <begin position="22"/>
        <end position="42"/>
    </location>
</feature>
<evidence type="ECO:0000313" key="3">
    <source>
        <dbReference type="Proteomes" id="UP000185604"/>
    </source>
</evidence>
<protein>
    <submittedName>
        <fullName evidence="2">Uncharacterized protein</fullName>
    </submittedName>
</protein>
<keyword evidence="1" id="KW-0472">Membrane</keyword>
<gene>
    <name evidence="2" type="ORF">B4121_2448</name>
</gene>
<evidence type="ECO:0000313" key="2">
    <source>
        <dbReference type="EMBL" id="OLF92760.1"/>
    </source>
</evidence>
<dbReference type="Proteomes" id="UP000185604">
    <property type="component" value="Unassembled WGS sequence"/>
</dbReference>
<keyword evidence="1" id="KW-1133">Transmembrane helix</keyword>
<organism evidence="2 3">
    <name type="scientific">Bacillus paralicheniformis</name>
    <dbReference type="NCBI Taxonomy" id="1648923"/>
    <lineage>
        <taxon>Bacteria</taxon>
        <taxon>Bacillati</taxon>
        <taxon>Bacillota</taxon>
        <taxon>Bacilli</taxon>
        <taxon>Bacillales</taxon>
        <taxon>Bacillaceae</taxon>
        <taxon>Bacillus</taxon>
    </lineage>
</organism>
<dbReference type="AlphaFoldDB" id="A0A6N2EZG0"/>
<reference evidence="2 3" key="1">
    <citation type="journal article" date="2016" name="Front. Microbiol.">
        <title>High-Level Heat Resistance of Spores of Bacillus amyloliquefaciens and Bacillus licheniformis Results from the Presence of a spoVA Operon in a Tn1546 Transposon.</title>
        <authorList>
            <person name="Berendsen E.M."/>
            <person name="Koning R.A."/>
            <person name="Boekhorst J."/>
            <person name="de Jong A."/>
            <person name="Kuipers O.P."/>
            <person name="Wells-Bennik M.H."/>
        </authorList>
    </citation>
    <scope>NUCLEOTIDE SEQUENCE [LARGE SCALE GENOMIC DNA]</scope>
    <source>
        <strain evidence="2 3">B4121</strain>
    </source>
</reference>
<accession>A0A6N2EZG0</accession>
<proteinExistence type="predicted"/>
<sequence>MMNETCVFTLFLRGFKGGKTQAADFVISLTGVFILAVLFQHVG</sequence>
<evidence type="ECO:0000256" key="1">
    <source>
        <dbReference type="SAM" id="Phobius"/>
    </source>
</evidence>
<name>A0A6N2EZG0_9BACI</name>
<keyword evidence="1" id="KW-0812">Transmembrane</keyword>
<comment type="caution">
    <text evidence="2">The sequence shown here is derived from an EMBL/GenBank/DDBJ whole genome shotgun (WGS) entry which is preliminary data.</text>
</comment>
<dbReference type="EMBL" id="LKPO01000016">
    <property type="protein sequence ID" value="OLF92760.1"/>
    <property type="molecule type" value="Genomic_DNA"/>
</dbReference>